<dbReference type="AlphaFoldDB" id="A0A939JNA2"/>
<sequence>YVSLAVGRFLRELFRRVVVEPVRWVYARVLTPVGHVVRDVVLRPAATAARAVGRAVRQSLASARLTLRQARADLRRVLV</sequence>
<comment type="caution">
    <text evidence="1">The sequence shown here is derived from an EMBL/GenBank/DDBJ whole genome shotgun (WGS) entry which is preliminary data.</text>
</comment>
<proteinExistence type="predicted"/>
<accession>A0A939JNA2</accession>
<feature type="non-terminal residue" evidence="1">
    <location>
        <position position="79"/>
    </location>
</feature>
<feature type="non-terminal residue" evidence="1">
    <location>
        <position position="1"/>
    </location>
</feature>
<dbReference type="EMBL" id="JAFLRJ010001402">
    <property type="protein sequence ID" value="MBO0518240.1"/>
    <property type="molecule type" value="Genomic_DNA"/>
</dbReference>
<protein>
    <submittedName>
        <fullName evidence="1">Uncharacterized protein</fullName>
    </submittedName>
</protein>
<keyword evidence="2" id="KW-1185">Reference proteome</keyword>
<evidence type="ECO:0000313" key="1">
    <source>
        <dbReference type="EMBL" id="MBO0518240.1"/>
    </source>
</evidence>
<name>A0A939JNA2_9ACTN</name>
<evidence type="ECO:0000313" key="2">
    <source>
        <dbReference type="Proteomes" id="UP000664167"/>
    </source>
</evidence>
<dbReference type="Proteomes" id="UP000664167">
    <property type="component" value="Unassembled WGS sequence"/>
</dbReference>
<organism evidence="1 2">
    <name type="scientific">Streptomyces beijiangensis</name>
    <dbReference type="NCBI Taxonomy" id="163361"/>
    <lineage>
        <taxon>Bacteria</taxon>
        <taxon>Bacillati</taxon>
        <taxon>Actinomycetota</taxon>
        <taxon>Actinomycetes</taxon>
        <taxon>Kitasatosporales</taxon>
        <taxon>Streptomycetaceae</taxon>
        <taxon>Streptomyces</taxon>
    </lineage>
</organism>
<gene>
    <name evidence="1" type="ORF">J0695_42015</name>
</gene>
<reference evidence="1" key="1">
    <citation type="submission" date="2021-03" db="EMBL/GenBank/DDBJ databases">
        <title>Streptomyces poriferae sp. nov., a novel marine sponge-derived Actinobacteria species with anti-MRSA activity.</title>
        <authorList>
            <person name="Sandoval-Powers M."/>
            <person name="Kralova S."/>
            <person name="Nguyen G.-S."/>
            <person name="Fawwal D."/>
            <person name="Degnes K."/>
            <person name="Klinkenberg G."/>
            <person name="Sletta H."/>
            <person name="Wentzel A."/>
            <person name="Liles M.R."/>
        </authorList>
    </citation>
    <scope>NUCLEOTIDE SEQUENCE</scope>
    <source>
        <strain evidence="1">DSM 41794</strain>
    </source>
</reference>